<evidence type="ECO:0000256" key="1">
    <source>
        <dbReference type="ARBA" id="ARBA00004948"/>
    </source>
</evidence>
<dbReference type="InterPro" id="IPR013785">
    <property type="entry name" value="Aldolase_TIM"/>
</dbReference>
<evidence type="ECO:0000259" key="3">
    <source>
        <dbReference type="Pfam" id="PF02581"/>
    </source>
</evidence>
<evidence type="ECO:0000313" key="5">
    <source>
        <dbReference type="Proteomes" id="UP000283433"/>
    </source>
</evidence>
<dbReference type="InterPro" id="IPR036206">
    <property type="entry name" value="ThiamineP_synth_sf"/>
</dbReference>
<comment type="pathway">
    <text evidence="1">Cofactor biosynthesis; thiamine diphosphate biosynthesis.</text>
</comment>
<dbReference type="PANTHER" id="PTHR20857:SF23">
    <property type="entry name" value="THIAMINE BIOSYNTHETIC BIFUNCTIONAL ENZYME"/>
    <property type="match status" value="1"/>
</dbReference>
<gene>
    <name evidence="4" type="ORF">BCY91_08235</name>
</gene>
<proteinExistence type="predicted"/>
<evidence type="ECO:0000313" key="4">
    <source>
        <dbReference type="EMBL" id="RKD14555.1"/>
    </source>
</evidence>
<sequence length="218" mass="24319">MELKKKINNGVYLVVSPSMDLNVMLTKLESIRIENLAALQIWDCFNPNDDAVTIVNAIADLFAGSTTPVLINNRWDLLAQCNLDGIHLDEIPKNYKQLKTAIGKDIIVGITCNNDLETAKWADENLLDYISFCSMFPSSTATSCELVNPETVIKAQNMFKMPLFLAGGIKPENLESLNNLNYDGIAVVSGIMEAKHPNQALKNYQNKLNIYENENNHL</sequence>
<dbReference type="Pfam" id="PF02581">
    <property type="entry name" value="TMP-TENI"/>
    <property type="match status" value="1"/>
</dbReference>
<name>A0A419S4W5_9SPHI</name>
<dbReference type="GO" id="GO:0004789">
    <property type="term" value="F:thiamine-phosphate diphosphorylase activity"/>
    <property type="evidence" value="ECO:0007669"/>
    <property type="project" value="TreeGrafter"/>
</dbReference>
<comment type="caution">
    <text evidence="4">The sequence shown here is derived from an EMBL/GenBank/DDBJ whole genome shotgun (WGS) entry which is preliminary data.</text>
</comment>
<reference evidence="4 5" key="1">
    <citation type="submission" date="2016-07" db="EMBL/GenBank/DDBJ databases">
        <title>Genome of Pelobium manganitolerans.</title>
        <authorList>
            <person name="Wu S."/>
            <person name="Wang G."/>
        </authorList>
    </citation>
    <scope>NUCLEOTIDE SEQUENCE [LARGE SCALE GENOMIC DNA]</scope>
    <source>
        <strain evidence="4 5">YS-25</strain>
    </source>
</reference>
<feature type="domain" description="Thiamine phosphate synthase/TenI" evidence="3">
    <location>
        <begin position="11"/>
        <end position="191"/>
    </location>
</feature>
<organism evidence="4 5">
    <name type="scientific">Pelobium manganitolerans</name>
    <dbReference type="NCBI Taxonomy" id="1842495"/>
    <lineage>
        <taxon>Bacteria</taxon>
        <taxon>Pseudomonadati</taxon>
        <taxon>Bacteroidota</taxon>
        <taxon>Sphingobacteriia</taxon>
        <taxon>Sphingobacteriales</taxon>
        <taxon>Sphingobacteriaceae</taxon>
        <taxon>Pelobium</taxon>
    </lineage>
</organism>
<dbReference type="PANTHER" id="PTHR20857">
    <property type="entry name" value="THIAMINE-PHOSPHATE PYROPHOSPHORYLASE"/>
    <property type="match status" value="1"/>
</dbReference>
<dbReference type="Gene3D" id="3.20.20.70">
    <property type="entry name" value="Aldolase class I"/>
    <property type="match status" value="1"/>
</dbReference>
<dbReference type="OrthoDB" id="9810880at2"/>
<dbReference type="GO" id="GO:0009228">
    <property type="term" value="P:thiamine biosynthetic process"/>
    <property type="evidence" value="ECO:0007669"/>
    <property type="project" value="UniProtKB-KW"/>
</dbReference>
<keyword evidence="5" id="KW-1185">Reference proteome</keyword>
<dbReference type="CDD" id="cd00564">
    <property type="entry name" value="TMP_TenI"/>
    <property type="match status" value="1"/>
</dbReference>
<dbReference type="GO" id="GO:0005737">
    <property type="term" value="C:cytoplasm"/>
    <property type="evidence" value="ECO:0007669"/>
    <property type="project" value="TreeGrafter"/>
</dbReference>
<dbReference type="SUPFAM" id="SSF51391">
    <property type="entry name" value="Thiamin phosphate synthase"/>
    <property type="match status" value="1"/>
</dbReference>
<evidence type="ECO:0000256" key="2">
    <source>
        <dbReference type="ARBA" id="ARBA00022977"/>
    </source>
</evidence>
<keyword evidence="2" id="KW-0784">Thiamine biosynthesis</keyword>
<accession>A0A419S4W5</accession>
<protein>
    <submittedName>
        <fullName evidence="4">Thiamine phosphate synthase</fullName>
    </submittedName>
</protein>
<dbReference type="Proteomes" id="UP000283433">
    <property type="component" value="Unassembled WGS sequence"/>
</dbReference>
<dbReference type="EMBL" id="MBTA01000026">
    <property type="protein sequence ID" value="RKD14555.1"/>
    <property type="molecule type" value="Genomic_DNA"/>
</dbReference>
<dbReference type="InterPro" id="IPR022998">
    <property type="entry name" value="ThiamineP_synth_TenI"/>
</dbReference>
<dbReference type="AlphaFoldDB" id="A0A419S4W5"/>